<dbReference type="PATRIC" id="fig|1288963.3.peg.4331"/>
<feature type="domain" description="HNH nuclease" evidence="1">
    <location>
        <begin position="140"/>
        <end position="192"/>
    </location>
</feature>
<dbReference type="OrthoDB" id="67788at2"/>
<accession>R7ZM70</accession>
<keyword evidence="3" id="KW-1185">Reference proteome</keyword>
<dbReference type="AlphaFoldDB" id="R7ZM70"/>
<reference evidence="2 3" key="1">
    <citation type="submission" date="2013-02" db="EMBL/GenBank/DDBJ databases">
        <title>A novel strain isolated from Lonar lake, Maharashtra, India.</title>
        <authorList>
            <person name="Singh A."/>
        </authorList>
    </citation>
    <scope>NUCLEOTIDE SEQUENCE [LARGE SCALE GENOMIC DNA]</scope>
    <source>
        <strain evidence="2 3">AK24</strain>
    </source>
</reference>
<sequence>MKLEFENWLRATKGYITQPLKYSNTIKTISNHLKKRDGLAHDIYSITNADELLKVKEIYFSYDEFYQKNKRGNNMYSRSLDLYLEFLESFSGIPLKPVDPEIEGIIKDPTLTELEKESIILSRRGQGLFRKNVLKLWGKCSISGYPDARFLIASHIKPWKKCTNSEKTDKYNGLLLLPTYDKLFDLGYIGFEGDGKIRISNQLSNPSMLQVSGNLKIRIQKNHAKYLEFHLLHIFKI</sequence>
<gene>
    <name evidence="2" type="ORF">ADIS_4343</name>
</gene>
<dbReference type="EMBL" id="AQHR01000110">
    <property type="protein sequence ID" value="EON75172.1"/>
    <property type="molecule type" value="Genomic_DNA"/>
</dbReference>
<protein>
    <recommendedName>
        <fullName evidence="1">HNH nuclease domain-containing protein</fullName>
    </recommendedName>
</protein>
<dbReference type="Proteomes" id="UP000013909">
    <property type="component" value="Unassembled WGS sequence"/>
</dbReference>
<comment type="caution">
    <text evidence="2">The sequence shown here is derived from an EMBL/GenBank/DDBJ whole genome shotgun (WGS) entry which is preliminary data.</text>
</comment>
<organism evidence="2 3">
    <name type="scientific">Lunatimonas lonarensis</name>
    <dbReference type="NCBI Taxonomy" id="1232681"/>
    <lineage>
        <taxon>Bacteria</taxon>
        <taxon>Pseudomonadati</taxon>
        <taxon>Bacteroidota</taxon>
        <taxon>Cytophagia</taxon>
        <taxon>Cytophagales</taxon>
        <taxon>Cyclobacteriaceae</taxon>
    </lineage>
</organism>
<dbReference type="InterPro" id="IPR003615">
    <property type="entry name" value="HNH_nuc"/>
</dbReference>
<dbReference type="STRING" id="1232681.ADIS_4343"/>
<evidence type="ECO:0000313" key="3">
    <source>
        <dbReference type="Proteomes" id="UP000013909"/>
    </source>
</evidence>
<dbReference type="Pfam" id="PF13391">
    <property type="entry name" value="HNH_2"/>
    <property type="match status" value="1"/>
</dbReference>
<evidence type="ECO:0000259" key="1">
    <source>
        <dbReference type="Pfam" id="PF13391"/>
    </source>
</evidence>
<name>R7ZM70_9BACT</name>
<proteinExistence type="predicted"/>
<dbReference type="RefSeq" id="WP_010856456.1">
    <property type="nucleotide sequence ID" value="NZ_AQHR01000110.1"/>
</dbReference>
<evidence type="ECO:0000313" key="2">
    <source>
        <dbReference type="EMBL" id="EON75172.1"/>
    </source>
</evidence>